<keyword evidence="2" id="KW-1185">Reference proteome</keyword>
<organism evidence="1 2">
    <name type="scientific">Diphasiastrum complanatum</name>
    <name type="common">Issler's clubmoss</name>
    <name type="synonym">Lycopodium complanatum</name>
    <dbReference type="NCBI Taxonomy" id="34168"/>
    <lineage>
        <taxon>Eukaryota</taxon>
        <taxon>Viridiplantae</taxon>
        <taxon>Streptophyta</taxon>
        <taxon>Embryophyta</taxon>
        <taxon>Tracheophyta</taxon>
        <taxon>Lycopodiopsida</taxon>
        <taxon>Lycopodiales</taxon>
        <taxon>Lycopodiaceae</taxon>
        <taxon>Lycopodioideae</taxon>
        <taxon>Diphasiastrum</taxon>
    </lineage>
</organism>
<accession>A0ACC2E3U3</accession>
<dbReference type="Proteomes" id="UP001162992">
    <property type="component" value="Chromosome 3"/>
</dbReference>
<protein>
    <submittedName>
        <fullName evidence="1">Uncharacterized protein</fullName>
    </submittedName>
</protein>
<evidence type="ECO:0000313" key="2">
    <source>
        <dbReference type="Proteomes" id="UP001162992"/>
    </source>
</evidence>
<sequence length="426" mass="46439">MLVSAGYLEKPGSSNAAPYYSQVQRMPAVGGLASSRRGSVMSNIAFSRKGSLVGSIAASRKGSIMGSIAASRKTSTAASISASRRESLASVKGSPKSHRKESIAGSTSASRRSSRLVSSSVHNQVQRQAAGTSGQASAVDGVLDVEELFSVPATSHLVDVNHITGLAKALDIAERALVQNTFHNKLLLYRDFKLRDQESSKGFHGNGFGTKPFEDPTTTLTSQNVDSFPEKLYWLWNFECPSIEGRNITCMVWNKARKDLLIVGYGQYEFGSQKDGLIAFWSLKNPRFPHACIPTTFGVTALDFSSNSPSLLAVGFYNGNVAVYDARNMKELEPVMQTSVSSGKHNDPVWKLEWIDSASDHGESIVSISTDGRVTQWSLKKDLEYVDLMKLKRVMSRTKGAQPQPFISRHAAGLCFDFSPRDPRLN</sequence>
<comment type="caution">
    <text evidence="1">The sequence shown here is derived from an EMBL/GenBank/DDBJ whole genome shotgun (WGS) entry which is preliminary data.</text>
</comment>
<proteinExistence type="predicted"/>
<evidence type="ECO:0000313" key="1">
    <source>
        <dbReference type="EMBL" id="KAJ7561139.1"/>
    </source>
</evidence>
<name>A0ACC2E3U3_DIPCM</name>
<dbReference type="EMBL" id="CM055094">
    <property type="protein sequence ID" value="KAJ7561139.1"/>
    <property type="molecule type" value="Genomic_DNA"/>
</dbReference>
<reference evidence="2" key="1">
    <citation type="journal article" date="2024" name="Proc. Natl. Acad. Sci. U.S.A.">
        <title>Extraordinary preservation of gene collinearity over three hundred million years revealed in homosporous lycophytes.</title>
        <authorList>
            <person name="Li C."/>
            <person name="Wickell D."/>
            <person name="Kuo L.Y."/>
            <person name="Chen X."/>
            <person name="Nie B."/>
            <person name="Liao X."/>
            <person name="Peng D."/>
            <person name="Ji J."/>
            <person name="Jenkins J."/>
            <person name="Williams M."/>
            <person name="Shu S."/>
            <person name="Plott C."/>
            <person name="Barry K."/>
            <person name="Rajasekar S."/>
            <person name="Grimwood J."/>
            <person name="Han X."/>
            <person name="Sun S."/>
            <person name="Hou Z."/>
            <person name="He W."/>
            <person name="Dai G."/>
            <person name="Sun C."/>
            <person name="Schmutz J."/>
            <person name="Leebens-Mack J.H."/>
            <person name="Li F.W."/>
            <person name="Wang L."/>
        </authorList>
    </citation>
    <scope>NUCLEOTIDE SEQUENCE [LARGE SCALE GENOMIC DNA]</scope>
    <source>
        <strain evidence="2">cv. PW_Plant_1</strain>
    </source>
</reference>
<gene>
    <name evidence="1" type="ORF">O6H91_03G015600</name>
</gene>